<evidence type="ECO:0000256" key="4">
    <source>
        <dbReference type="ARBA" id="ARBA00023136"/>
    </source>
</evidence>
<evidence type="ECO:0000256" key="5">
    <source>
        <dbReference type="SAM" id="Phobius"/>
    </source>
</evidence>
<dbReference type="EMBL" id="CP002582">
    <property type="protein sequence ID" value="ADZ85030.1"/>
    <property type="molecule type" value="Genomic_DNA"/>
</dbReference>
<keyword evidence="7" id="KW-1185">Reference proteome</keyword>
<dbReference type="AlphaFoldDB" id="F2JR49"/>
<dbReference type="InterPro" id="IPR050598">
    <property type="entry name" value="AminoAcid_Transporter"/>
</dbReference>
<evidence type="ECO:0000256" key="3">
    <source>
        <dbReference type="ARBA" id="ARBA00022989"/>
    </source>
</evidence>
<feature type="transmembrane region" description="Helical" evidence="5">
    <location>
        <begin position="324"/>
        <end position="346"/>
    </location>
</feature>
<name>F2JR49_CELLD</name>
<keyword evidence="3 5" id="KW-1133">Transmembrane helix</keyword>
<dbReference type="PANTHER" id="PTHR11785:SF512">
    <property type="entry name" value="SOBREMESA, ISOFORM B"/>
    <property type="match status" value="1"/>
</dbReference>
<proteinExistence type="predicted"/>
<dbReference type="HOGENOM" id="CLU_007946_3_4_9"/>
<comment type="subcellular location">
    <subcellularLocation>
        <location evidence="1">Membrane</location>
        <topology evidence="1">Multi-pass membrane protein</topology>
    </subcellularLocation>
</comment>
<dbReference type="STRING" id="642492.Clole_3340"/>
<dbReference type="eggNOG" id="COG0531">
    <property type="taxonomic scope" value="Bacteria"/>
</dbReference>
<dbReference type="RefSeq" id="WP_013658307.1">
    <property type="nucleotide sequence ID" value="NC_015275.1"/>
</dbReference>
<feature type="transmembrane region" description="Helical" evidence="5">
    <location>
        <begin position="157"/>
        <end position="174"/>
    </location>
</feature>
<dbReference type="KEGG" id="cle:Clole_3340"/>
<dbReference type="PANTHER" id="PTHR11785">
    <property type="entry name" value="AMINO ACID TRANSPORTER"/>
    <property type="match status" value="1"/>
</dbReference>
<evidence type="ECO:0000256" key="2">
    <source>
        <dbReference type="ARBA" id="ARBA00022692"/>
    </source>
</evidence>
<dbReference type="GO" id="GO:0016020">
    <property type="term" value="C:membrane"/>
    <property type="evidence" value="ECO:0007669"/>
    <property type="project" value="UniProtKB-SubCell"/>
</dbReference>
<feature type="transmembrane region" description="Helical" evidence="5">
    <location>
        <begin position="39"/>
        <end position="62"/>
    </location>
</feature>
<dbReference type="Proteomes" id="UP000008467">
    <property type="component" value="Chromosome"/>
</dbReference>
<feature type="transmembrane region" description="Helical" evidence="5">
    <location>
        <begin position="395"/>
        <end position="411"/>
    </location>
</feature>
<gene>
    <name evidence="6" type="ordered locus">Clole_3340</name>
</gene>
<feature type="transmembrane region" description="Helical" evidence="5">
    <location>
        <begin position="7"/>
        <end position="27"/>
    </location>
</feature>
<dbReference type="GO" id="GO:0015179">
    <property type="term" value="F:L-amino acid transmembrane transporter activity"/>
    <property type="evidence" value="ECO:0007669"/>
    <property type="project" value="TreeGrafter"/>
</dbReference>
<dbReference type="Pfam" id="PF13520">
    <property type="entry name" value="AA_permease_2"/>
    <property type="match status" value="1"/>
</dbReference>
<accession>F2JR49</accession>
<feature type="transmembrane region" description="Helical" evidence="5">
    <location>
        <begin position="366"/>
        <end position="383"/>
    </location>
</feature>
<feature type="transmembrane region" description="Helical" evidence="5">
    <location>
        <begin position="96"/>
        <end position="120"/>
    </location>
</feature>
<evidence type="ECO:0000313" key="6">
    <source>
        <dbReference type="EMBL" id="ADZ85030.1"/>
    </source>
</evidence>
<feature type="transmembrane region" description="Helical" evidence="5">
    <location>
        <begin position="226"/>
        <end position="250"/>
    </location>
</feature>
<sequence>MTSKNKYGLLTCITMIVGVVIGSGIFFKSDDILVATNGNIFLGALAFCIAAISIIFGSLTVAELAARTDKPGGPISYAEDAYNGGIACALGWFQVFLYYPTLIAVVCYVVGIYTCILFGLSATLELQILIGLIATLIIFLINILSAKLAGLCQNVATFIKLIPLLLIGIAGFIFGDPSSAIEITTPEFQSATWLSALIPIVFAFDGWIVSTAISHEVKNAKRNIPIALIFSPLLVLIMYLLYFIGISIYLGPETIIATKDAHVELVATQLFGPWSAKALIIFVIISVAGTANGLTMGLSRLPYSLAIRNMFPNAKKVSSIDKRLDIPLYSYLIALGITLFWLAMHYITTKFNILGGSDVSEISTTLNYVLFILLYVHVLRLGIKGEIKSFWKGKVNPIFAILGSLIILYVGMQNPLFIFYISFCSIILIIAYRFWKKSVA</sequence>
<keyword evidence="4 5" id="KW-0472">Membrane</keyword>
<evidence type="ECO:0000256" key="1">
    <source>
        <dbReference type="ARBA" id="ARBA00004141"/>
    </source>
</evidence>
<organism evidence="6 7">
    <name type="scientific">Cellulosilyticum lentocellum (strain ATCC 49066 / DSM 5427 / NCIMB 11756 / RHM5)</name>
    <name type="common">Clostridium lentocellum</name>
    <dbReference type="NCBI Taxonomy" id="642492"/>
    <lineage>
        <taxon>Bacteria</taxon>
        <taxon>Bacillati</taxon>
        <taxon>Bacillota</taxon>
        <taxon>Clostridia</taxon>
        <taxon>Lachnospirales</taxon>
        <taxon>Cellulosilyticaceae</taxon>
        <taxon>Cellulosilyticum</taxon>
    </lineage>
</organism>
<feature type="transmembrane region" description="Helical" evidence="5">
    <location>
        <begin position="126"/>
        <end position="145"/>
    </location>
</feature>
<feature type="transmembrane region" description="Helical" evidence="5">
    <location>
        <begin position="417"/>
        <end position="435"/>
    </location>
</feature>
<dbReference type="Gene3D" id="1.20.1740.10">
    <property type="entry name" value="Amino acid/polyamine transporter I"/>
    <property type="match status" value="1"/>
</dbReference>
<protein>
    <submittedName>
        <fullName evidence="6">Amino acid permease-associated region</fullName>
    </submittedName>
</protein>
<feature type="transmembrane region" description="Helical" evidence="5">
    <location>
        <begin position="278"/>
        <end position="303"/>
    </location>
</feature>
<reference evidence="6 7" key="1">
    <citation type="journal article" date="2011" name="J. Bacteriol.">
        <title>Complete genome sequence of the cellulose-degrading bacterium Cellulosilyticum lentocellum.</title>
        <authorList>
            <consortium name="US DOE Joint Genome Institute"/>
            <person name="Miller D.A."/>
            <person name="Suen G."/>
            <person name="Bruce D."/>
            <person name="Copeland A."/>
            <person name="Cheng J.F."/>
            <person name="Detter C."/>
            <person name="Goodwin L.A."/>
            <person name="Han C.S."/>
            <person name="Hauser L.J."/>
            <person name="Land M.L."/>
            <person name="Lapidus A."/>
            <person name="Lucas S."/>
            <person name="Meincke L."/>
            <person name="Pitluck S."/>
            <person name="Tapia R."/>
            <person name="Teshima H."/>
            <person name="Woyke T."/>
            <person name="Fox B.G."/>
            <person name="Angert E.R."/>
            <person name="Currie C.R."/>
        </authorList>
    </citation>
    <scope>NUCLEOTIDE SEQUENCE [LARGE SCALE GENOMIC DNA]</scope>
    <source>
        <strain evidence="7">ATCC 49066 / DSM 5427 / NCIMB 11756 / RHM5</strain>
    </source>
</reference>
<keyword evidence="2 5" id="KW-0812">Transmembrane</keyword>
<evidence type="ECO:0000313" key="7">
    <source>
        <dbReference type="Proteomes" id="UP000008467"/>
    </source>
</evidence>
<dbReference type="PIRSF" id="PIRSF006060">
    <property type="entry name" value="AA_transporter"/>
    <property type="match status" value="1"/>
</dbReference>
<feature type="transmembrane region" description="Helical" evidence="5">
    <location>
        <begin position="194"/>
        <end position="214"/>
    </location>
</feature>
<dbReference type="InterPro" id="IPR002293">
    <property type="entry name" value="AA/rel_permease1"/>
</dbReference>